<dbReference type="Gene3D" id="3.30.420.40">
    <property type="match status" value="1"/>
</dbReference>
<dbReference type="PANTHER" id="PTHR30005">
    <property type="entry name" value="EXOPOLYPHOSPHATASE"/>
    <property type="match status" value="1"/>
</dbReference>
<feature type="domain" description="Ppx/GppA phosphatase N-terminal" evidence="1">
    <location>
        <begin position="29"/>
        <end position="316"/>
    </location>
</feature>
<name>A0A938YKJ8_9ACTN</name>
<dbReference type="EMBL" id="JAERWL010000009">
    <property type="protein sequence ID" value="MBM9476874.1"/>
    <property type="molecule type" value="Genomic_DNA"/>
</dbReference>
<reference evidence="2" key="1">
    <citation type="submission" date="2021-01" db="EMBL/GenBank/DDBJ databases">
        <title>KCTC 19127 draft genome.</title>
        <authorList>
            <person name="An D."/>
        </authorList>
    </citation>
    <scope>NUCLEOTIDE SEQUENCE</scope>
    <source>
        <strain evidence="2">KCTC 19127</strain>
    </source>
</reference>
<comment type="caution">
    <text evidence="2">The sequence shown here is derived from an EMBL/GenBank/DDBJ whole genome shotgun (WGS) entry which is preliminary data.</text>
</comment>
<keyword evidence="3" id="KW-1185">Reference proteome</keyword>
<dbReference type="GO" id="GO:0016462">
    <property type="term" value="F:pyrophosphatase activity"/>
    <property type="evidence" value="ECO:0007669"/>
    <property type="project" value="TreeGrafter"/>
</dbReference>
<dbReference type="PANTHER" id="PTHR30005:SF13">
    <property type="entry name" value="EXOPOLYPHOSPHATASE 2"/>
    <property type="match status" value="1"/>
</dbReference>
<dbReference type="Pfam" id="PF02541">
    <property type="entry name" value="Ppx-GppA"/>
    <property type="match status" value="1"/>
</dbReference>
<dbReference type="AlphaFoldDB" id="A0A938YKJ8"/>
<dbReference type="InterPro" id="IPR043129">
    <property type="entry name" value="ATPase_NBD"/>
</dbReference>
<dbReference type="InterPro" id="IPR003695">
    <property type="entry name" value="Ppx_GppA_N"/>
</dbReference>
<proteinExistence type="predicted"/>
<dbReference type="SUPFAM" id="SSF53067">
    <property type="entry name" value="Actin-like ATPase domain"/>
    <property type="match status" value="2"/>
</dbReference>
<dbReference type="InterPro" id="IPR050273">
    <property type="entry name" value="GppA/Ppx_hydrolase"/>
</dbReference>
<protein>
    <submittedName>
        <fullName evidence="2">Ppx/GppA family phosphatase</fullName>
    </submittedName>
</protein>
<evidence type="ECO:0000259" key="1">
    <source>
        <dbReference type="Pfam" id="PF02541"/>
    </source>
</evidence>
<gene>
    <name evidence="2" type="ORF">JL107_10485</name>
</gene>
<accession>A0A938YKJ8</accession>
<organism evidence="2 3">
    <name type="scientific">Nakamurella flavida</name>
    <dbReference type="NCBI Taxonomy" id="363630"/>
    <lineage>
        <taxon>Bacteria</taxon>
        <taxon>Bacillati</taxon>
        <taxon>Actinomycetota</taxon>
        <taxon>Actinomycetes</taxon>
        <taxon>Nakamurellales</taxon>
        <taxon>Nakamurellaceae</taxon>
        <taxon>Nakamurella</taxon>
    </lineage>
</organism>
<dbReference type="Gene3D" id="3.30.420.150">
    <property type="entry name" value="Exopolyphosphatase. Domain 2"/>
    <property type="match status" value="1"/>
</dbReference>
<sequence>MRVAAIDCGTNSIRLLVADVTPADPARGVPAHLVDVHREMRVVRLGEGVDATGRISTQALDRTWVALADYTAILRASGAVDIRMAATSATRDAANRADFVAMVVDTLGQEPEVITGEDEAALSFAGAVGDLDPSTGPFLVVDIGGGSTEMVVGDMRGGRVEIAGAVSLDLGCVRITERLLRADPPTPEQRATARDWATGLISGGLDRLPLSGVRRLIPVSGTATTVAAAALRLQRYDPLAIHLADISADSVGRVADTLLRATRAHRAMLPYMHPGRVDVIGGGSLILSVLVDEVRRRLPAIEAITVSEHDILDGLALSLAR</sequence>
<dbReference type="Proteomes" id="UP000663801">
    <property type="component" value="Unassembled WGS sequence"/>
</dbReference>
<dbReference type="RefSeq" id="WP_205257328.1">
    <property type="nucleotide sequence ID" value="NZ_BAAAPV010000001.1"/>
</dbReference>
<evidence type="ECO:0000313" key="3">
    <source>
        <dbReference type="Proteomes" id="UP000663801"/>
    </source>
</evidence>
<evidence type="ECO:0000313" key="2">
    <source>
        <dbReference type="EMBL" id="MBM9476874.1"/>
    </source>
</evidence>